<organism evidence="1 2">
    <name type="scientific">Rotaria sordida</name>
    <dbReference type="NCBI Taxonomy" id="392033"/>
    <lineage>
        <taxon>Eukaryota</taxon>
        <taxon>Metazoa</taxon>
        <taxon>Spiralia</taxon>
        <taxon>Gnathifera</taxon>
        <taxon>Rotifera</taxon>
        <taxon>Eurotatoria</taxon>
        <taxon>Bdelloidea</taxon>
        <taxon>Philodinida</taxon>
        <taxon>Philodinidae</taxon>
        <taxon>Rotaria</taxon>
    </lineage>
</organism>
<protein>
    <submittedName>
        <fullName evidence="1">Uncharacterized protein</fullName>
    </submittedName>
</protein>
<comment type="caution">
    <text evidence="1">The sequence shown here is derived from an EMBL/GenBank/DDBJ whole genome shotgun (WGS) entry which is preliminary data.</text>
</comment>
<dbReference type="AlphaFoldDB" id="A0A820K0U4"/>
<feature type="non-terminal residue" evidence="1">
    <location>
        <position position="35"/>
    </location>
</feature>
<evidence type="ECO:0000313" key="1">
    <source>
        <dbReference type="EMBL" id="CAF4335269.1"/>
    </source>
</evidence>
<accession>A0A820K0U4</accession>
<evidence type="ECO:0000313" key="2">
    <source>
        <dbReference type="Proteomes" id="UP000663874"/>
    </source>
</evidence>
<dbReference type="EMBL" id="CAJOBE010043819">
    <property type="protein sequence ID" value="CAF4335269.1"/>
    <property type="molecule type" value="Genomic_DNA"/>
</dbReference>
<dbReference type="Proteomes" id="UP000663874">
    <property type="component" value="Unassembled WGS sequence"/>
</dbReference>
<proteinExistence type="predicted"/>
<reference evidence="1" key="1">
    <citation type="submission" date="2021-02" db="EMBL/GenBank/DDBJ databases">
        <authorList>
            <person name="Nowell W R."/>
        </authorList>
    </citation>
    <scope>NUCLEOTIDE SEQUENCE</scope>
</reference>
<gene>
    <name evidence="1" type="ORF">FNK824_LOCUS41829</name>
</gene>
<sequence>MAIMYMMDSKEEMKTKAMKAYEDALKCAQSINIDS</sequence>
<name>A0A820K0U4_9BILA</name>